<accession>A0A830HUR6</accession>
<proteinExistence type="predicted"/>
<dbReference type="Proteomes" id="UP000660262">
    <property type="component" value="Unassembled WGS sequence"/>
</dbReference>
<organism evidence="1 2">
    <name type="scientific">Pycnococcus provasolii</name>
    <dbReference type="NCBI Taxonomy" id="41880"/>
    <lineage>
        <taxon>Eukaryota</taxon>
        <taxon>Viridiplantae</taxon>
        <taxon>Chlorophyta</taxon>
        <taxon>Pseudoscourfieldiophyceae</taxon>
        <taxon>Pseudoscourfieldiales</taxon>
        <taxon>Pycnococcaceae</taxon>
        <taxon>Pycnococcus</taxon>
    </lineage>
</organism>
<gene>
    <name evidence="1" type="ORF">PPROV_000941900</name>
</gene>
<keyword evidence="2" id="KW-1185">Reference proteome</keyword>
<comment type="caution">
    <text evidence="1">The sequence shown here is derived from an EMBL/GenBank/DDBJ whole genome shotgun (WGS) entry which is preliminary data.</text>
</comment>
<name>A0A830HUR6_9CHLO</name>
<evidence type="ECO:0000313" key="2">
    <source>
        <dbReference type="Proteomes" id="UP000660262"/>
    </source>
</evidence>
<reference evidence="1" key="1">
    <citation type="submission" date="2020-10" db="EMBL/GenBank/DDBJ databases">
        <title>Unveiling of a novel bifunctional photoreceptor, Dualchrome1, isolated from a cosmopolitan green alga.</title>
        <authorList>
            <person name="Suzuki S."/>
            <person name="Kawachi M."/>
        </authorList>
    </citation>
    <scope>NUCLEOTIDE SEQUENCE</scope>
    <source>
        <strain evidence="1">NIES 2893</strain>
    </source>
</reference>
<dbReference type="EMBL" id="BNJQ01000030">
    <property type="protein sequence ID" value="GHP10688.1"/>
    <property type="molecule type" value="Genomic_DNA"/>
</dbReference>
<evidence type="ECO:0000313" key="1">
    <source>
        <dbReference type="EMBL" id="GHP10688.1"/>
    </source>
</evidence>
<protein>
    <submittedName>
        <fullName evidence="1">Uncharacterized protein</fullName>
    </submittedName>
</protein>
<sequence length="1356" mass="147333">MATWLHHYAEGNRSLVDEVLSCTTMHATHVENYSQYATSSRRALEANKKRTKPVACAHTFLVQLSDLTASGDNFAAAAGMLSACAKIESFPLFDLWLLLSNDLTTVAASSGVSGINAMRALARLTREARDLGVYQPQEDDDGTGANHLRTLARNLIGIHANAVSSTSSSGRRACELSLECLRYMACMDLRLFIESSDSQADSILTEVVHAVVRSLDTLTHSQDVPSSNPPALRDEACEVICTLLRESGKLRAFPKTLEATLEAVCHVDGSNGGILALAQSFRIAKTIAELVEILPVGQCQALITSLARSFVIPRATAKEERCVKDVAKWRLIGLVVSEVLETLAASSENALRKGTGISLANLSDAQANSLQRLALETSEAVQHVLHAQEGGRDVHTDVVVRASKKRRVSKSQKDVLSTSAVQLLLCDTTAICLYTALHRFRGILATSVSGGMSTSQVDSSIAAFVDTRRIAPCVDILQVLQNTLTSTCRAYCAHVEALARGDQGKESQDPYTLALCDVHLTTSAASQCIASCTYVLNACQPAFARPDKLDAEISDKAGQIARAMFDVGASTLMMSSHAPVHDLASTWLQQLLDQPLMPVWLDLLGEERRRTLASIVLHTCASVEFAIKPAPGEDEKSCPITVHSKHRANTKSAVINARLFIDWLESADWEKEFVNVSVELLTIDDGSFADRECTNAKAIGDVCTEMQTKFDNSSGWQTNLEERMRCADRVLDVLQFLPSAYHIIGTNDANAHIERLAGAVFRTIRVTVLYATAMTARPSEEICGACRSVFVRCIDLLQRLSASSRLLHAEKVAARLLDFLEIAIPNFDSGIFLCDTISHDAFAASTVNLLISACASKKLFKQCAGCCVRLLRTLIGAQGNATATASTSVLVQSIFFSLKLSHENFGWKFRVPDKEIRDMADMLSAADDVHGVALVNRRLGKGVASAIFLSSIAFQKKSDSVAWPMRTMHSAIEEGLAQCDLLDMRSDADITRVRVMHRCIPNFIEIHGLSDASSRRIFLRLMRTNCDDALRCAALHAACCTDSCAEVLSQAFDDAHDEIRRLSATDAMNADDDVGAGTICTVQMVTAMVKTASPAERDMRWHPTESQIHGMLNALLDATCACAVRSDRLNTTEYLFEATLALVANHGRTKAITASHVASVLALPSLAHSVVVAAASPLRLFDASCSIVTQMIRTKHKACALAFHCIVHSCRHMCQALRYAFDRNAANGVPDLDALQSLDRMSMSLGRMFEVIAVASKSHNDGSASTKKDAAQWPFNLSLLVVDLVHDVLTPVDLAGAHERAGALILRNLKEGTYALIDGCDYDSAYLSLGRRDGGTNRSTLARWRSMCDQEYAFRG</sequence>